<organism evidence="1 2">
    <name type="scientific">Daphnia sinensis</name>
    <dbReference type="NCBI Taxonomy" id="1820382"/>
    <lineage>
        <taxon>Eukaryota</taxon>
        <taxon>Metazoa</taxon>
        <taxon>Ecdysozoa</taxon>
        <taxon>Arthropoda</taxon>
        <taxon>Crustacea</taxon>
        <taxon>Branchiopoda</taxon>
        <taxon>Diplostraca</taxon>
        <taxon>Cladocera</taxon>
        <taxon>Anomopoda</taxon>
        <taxon>Daphniidae</taxon>
        <taxon>Daphnia</taxon>
        <taxon>Daphnia similis group</taxon>
    </lineage>
</organism>
<sequence length="77" mass="8699">MKCGNSFHIIAGKAPFLYVPNSVEALTSLIAVYYVFDLQWCKEAMTVLLFIESEVIARKTEQSKCCNAVNLLKNLLR</sequence>
<evidence type="ECO:0000313" key="2">
    <source>
        <dbReference type="Proteomes" id="UP000820818"/>
    </source>
</evidence>
<gene>
    <name evidence="1" type="ORF">GHT06_014470</name>
</gene>
<comment type="caution">
    <text evidence="1">The sequence shown here is derived from an EMBL/GenBank/DDBJ whole genome shotgun (WGS) entry which is preliminary data.</text>
</comment>
<dbReference type="EMBL" id="WJBH02000004">
    <property type="protein sequence ID" value="KAI9560451.1"/>
    <property type="molecule type" value="Genomic_DNA"/>
</dbReference>
<protein>
    <submittedName>
        <fullName evidence="1">Uncharacterized protein</fullName>
    </submittedName>
</protein>
<name>A0AAD5KTU2_9CRUS</name>
<keyword evidence="2" id="KW-1185">Reference proteome</keyword>
<reference evidence="1 2" key="1">
    <citation type="submission" date="2022-05" db="EMBL/GenBank/DDBJ databases">
        <title>A multi-omics perspective on studying reproductive biology in Daphnia sinensis.</title>
        <authorList>
            <person name="Jia J."/>
        </authorList>
    </citation>
    <scope>NUCLEOTIDE SEQUENCE [LARGE SCALE GENOMIC DNA]</scope>
    <source>
        <strain evidence="1 2">WSL</strain>
    </source>
</reference>
<evidence type="ECO:0000313" key="1">
    <source>
        <dbReference type="EMBL" id="KAI9560451.1"/>
    </source>
</evidence>
<proteinExistence type="predicted"/>
<dbReference type="AlphaFoldDB" id="A0AAD5KTU2"/>
<accession>A0AAD5KTU2</accession>
<dbReference type="Proteomes" id="UP000820818">
    <property type="component" value="Linkage Group LG4"/>
</dbReference>